<evidence type="ECO:0000256" key="1">
    <source>
        <dbReference type="SAM" id="Phobius"/>
    </source>
</evidence>
<keyword evidence="1" id="KW-0812">Transmembrane</keyword>
<keyword evidence="3" id="KW-0418">Kinase</keyword>
<evidence type="ECO:0000259" key="2">
    <source>
        <dbReference type="Pfam" id="PF06580"/>
    </source>
</evidence>
<gene>
    <name evidence="3" type="ORF">RT717_11660</name>
</gene>
<evidence type="ECO:0000313" key="4">
    <source>
        <dbReference type="Proteomes" id="UP001302349"/>
    </source>
</evidence>
<keyword evidence="1" id="KW-1133">Transmembrane helix</keyword>
<evidence type="ECO:0000313" key="3">
    <source>
        <dbReference type="EMBL" id="WOK09294.1"/>
    </source>
</evidence>
<protein>
    <submittedName>
        <fullName evidence="3">Histidine kinase</fullName>
    </submittedName>
</protein>
<dbReference type="Pfam" id="PF06580">
    <property type="entry name" value="His_kinase"/>
    <property type="match status" value="1"/>
</dbReference>
<dbReference type="Gene3D" id="3.30.565.10">
    <property type="entry name" value="Histidine kinase-like ATPase, C-terminal domain"/>
    <property type="match status" value="1"/>
</dbReference>
<feature type="transmembrane region" description="Helical" evidence="1">
    <location>
        <begin position="12"/>
        <end position="29"/>
    </location>
</feature>
<dbReference type="InterPro" id="IPR010559">
    <property type="entry name" value="Sig_transdc_His_kin_internal"/>
</dbReference>
<reference evidence="3 4" key="1">
    <citation type="journal article" date="2023" name="Microbiol. Resour. Announc.">
        <title>Complete Genome Sequence of Imperialibacter roseus strain P4T.</title>
        <authorList>
            <person name="Tizabi D.R."/>
            <person name="Bachvaroff T."/>
            <person name="Hill R.T."/>
        </authorList>
    </citation>
    <scope>NUCLEOTIDE SEQUENCE [LARGE SCALE GENOMIC DNA]</scope>
    <source>
        <strain evidence="3 4">P4T</strain>
    </source>
</reference>
<dbReference type="Proteomes" id="UP001302349">
    <property type="component" value="Chromosome"/>
</dbReference>
<dbReference type="PANTHER" id="PTHR34220">
    <property type="entry name" value="SENSOR HISTIDINE KINASE YPDA"/>
    <property type="match status" value="1"/>
</dbReference>
<dbReference type="GO" id="GO:0016301">
    <property type="term" value="F:kinase activity"/>
    <property type="evidence" value="ECO:0007669"/>
    <property type="project" value="UniProtKB-KW"/>
</dbReference>
<feature type="transmembrane region" description="Helical" evidence="1">
    <location>
        <begin position="120"/>
        <end position="137"/>
    </location>
</feature>
<name>A0ABZ0IY22_9BACT</name>
<dbReference type="InterPro" id="IPR036890">
    <property type="entry name" value="HATPase_C_sf"/>
</dbReference>
<dbReference type="SUPFAM" id="SSF55874">
    <property type="entry name" value="ATPase domain of HSP90 chaperone/DNA topoisomerase II/histidine kinase"/>
    <property type="match status" value="1"/>
</dbReference>
<sequence length="357" mass="40683">MSIESPPRKTSNWQRIQPLIFGVLVYVSIRIIDNPDHGGFPSTRPVSMYLGEFVMAITVGYLFELCFVLLEKRFNKDFHPSSKSLIREIIISYLVFALAVNASITPFVALTDDGLSLRDFVQINIIPILYLLLIFTIRRGRYYLRSLMQQAQRLEQIEKDSVETELALLKSQYHPHFLFNSLNTIYFQMDESVGDAKQTVEKLAELLRYQLYEEKDKKATLAKELDHINAFIDLQKVRHGSNLQVDLNLDAGIVNKKVYPLLFIPLVENAFKYVGGKKLISLKMSDAGNDGIEFCITNTTEPIASHSALIEEPGRGGLGLANLKRRLELLYPGKYALTTEQREDVFTAKLKLTLDED</sequence>
<dbReference type="RefSeq" id="WP_317491914.1">
    <property type="nucleotide sequence ID" value="NZ_CP136051.1"/>
</dbReference>
<keyword evidence="1" id="KW-0472">Membrane</keyword>
<keyword evidence="4" id="KW-1185">Reference proteome</keyword>
<dbReference type="PANTHER" id="PTHR34220:SF7">
    <property type="entry name" value="SENSOR HISTIDINE KINASE YPDA"/>
    <property type="match status" value="1"/>
</dbReference>
<feature type="domain" description="Signal transduction histidine kinase internal region" evidence="2">
    <location>
        <begin position="165"/>
        <end position="242"/>
    </location>
</feature>
<accession>A0ABZ0IY22</accession>
<proteinExistence type="predicted"/>
<feature type="transmembrane region" description="Helical" evidence="1">
    <location>
        <begin position="49"/>
        <end position="70"/>
    </location>
</feature>
<organism evidence="3 4">
    <name type="scientific">Imperialibacter roseus</name>
    <dbReference type="NCBI Taxonomy" id="1324217"/>
    <lineage>
        <taxon>Bacteria</taxon>
        <taxon>Pseudomonadati</taxon>
        <taxon>Bacteroidota</taxon>
        <taxon>Cytophagia</taxon>
        <taxon>Cytophagales</taxon>
        <taxon>Flammeovirgaceae</taxon>
        <taxon>Imperialibacter</taxon>
    </lineage>
</organism>
<feature type="transmembrane region" description="Helical" evidence="1">
    <location>
        <begin position="90"/>
        <end position="108"/>
    </location>
</feature>
<dbReference type="InterPro" id="IPR050640">
    <property type="entry name" value="Bact_2-comp_sensor_kinase"/>
</dbReference>
<dbReference type="EMBL" id="CP136051">
    <property type="protein sequence ID" value="WOK09294.1"/>
    <property type="molecule type" value="Genomic_DNA"/>
</dbReference>
<keyword evidence="3" id="KW-0808">Transferase</keyword>